<dbReference type="InterPro" id="IPR001128">
    <property type="entry name" value="Cyt_P450"/>
</dbReference>
<dbReference type="Gene3D" id="1.10.630.10">
    <property type="entry name" value="Cytochrome P450"/>
    <property type="match status" value="1"/>
</dbReference>
<accession>A0A8J3YU12</accession>
<evidence type="ECO:0000256" key="7">
    <source>
        <dbReference type="RuleBase" id="RU000461"/>
    </source>
</evidence>
<dbReference type="Pfam" id="PF00067">
    <property type="entry name" value="p450"/>
    <property type="match status" value="1"/>
</dbReference>
<name>A0A8J3YU12_9ACTN</name>
<dbReference type="PROSITE" id="PS00086">
    <property type="entry name" value="CYTOCHROME_P450"/>
    <property type="match status" value="1"/>
</dbReference>
<evidence type="ECO:0000256" key="8">
    <source>
        <dbReference type="SAM" id="MobiDB-lite"/>
    </source>
</evidence>
<keyword evidence="2 7" id="KW-0349">Heme</keyword>
<dbReference type="SUPFAM" id="SSF48264">
    <property type="entry name" value="Cytochrome P450"/>
    <property type="match status" value="1"/>
</dbReference>
<gene>
    <name evidence="9" type="ORF">Val02_73680</name>
</gene>
<dbReference type="CDD" id="cd11029">
    <property type="entry name" value="CYP107-like"/>
    <property type="match status" value="1"/>
</dbReference>
<dbReference type="GO" id="GO:0004497">
    <property type="term" value="F:monooxygenase activity"/>
    <property type="evidence" value="ECO:0007669"/>
    <property type="project" value="UniProtKB-KW"/>
</dbReference>
<evidence type="ECO:0000256" key="6">
    <source>
        <dbReference type="ARBA" id="ARBA00023033"/>
    </source>
</evidence>
<evidence type="ECO:0000256" key="5">
    <source>
        <dbReference type="ARBA" id="ARBA00023004"/>
    </source>
</evidence>
<dbReference type="AlphaFoldDB" id="A0A8J3YU12"/>
<dbReference type="EMBL" id="BOPF01000036">
    <property type="protein sequence ID" value="GIJ50482.1"/>
    <property type="molecule type" value="Genomic_DNA"/>
</dbReference>
<keyword evidence="10" id="KW-1185">Reference proteome</keyword>
<evidence type="ECO:0000313" key="9">
    <source>
        <dbReference type="EMBL" id="GIJ50482.1"/>
    </source>
</evidence>
<dbReference type="GO" id="GO:0020037">
    <property type="term" value="F:heme binding"/>
    <property type="evidence" value="ECO:0007669"/>
    <property type="project" value="InterPro"/>
</dbReference>
<dbReference type="PRINTS" id="PR00385">
    <property type="entry name" value="P450"/>
</dbReference>
<comment type="caution">
    <text evidence="9">The sequence shown here is derived from an EMBL/GenBank/DDBJ whole genome shotgun (WGS) entry which is preliminary data.</text>
</comment>
<evidence type="ECO:0000256" key="1">
    <source>
        <dbReference type="ARBA" id="ARBA00010617"/>
    </source>
</evidence>
<organism evidence="9 10">
    <name type="scientific">Virgisporangium aliadipatigenens</name>
    <dbReference type="NCBI Taxonomy" id="741659"/>
    <lineage>
        <taxon>Bacteria</taxon>
        <taxon>Bacillati</taxon>
        <taxon>Actinomycetota</taxon>
        <taxon>Actinomycetes</taxon>
        <taxon>Micromonosporales</taxon>
        <taxon>Micromonosporaceae</taxon>
        <taxon>Virgisporangium</taxon>
    </lineage>
</organism>
<dbReference type="FunFam" id="1.10.630.10:FF:000018">
    <property type="entry name" value="Cytochrome P450 monooxygenase"/>
    <property type="match status" value="1"/>
</dbReference>
<evidence type="ECO:0000256" key="4">
    <source>
        <dbReference type="ARBA" id="ARBA00023002"/>
    </source>
</evidence>
<keyword evidence="5 7" id="KW-0408">Iron</keyword>
<dbReference type="InterPro" id="IPR002397">
    <property type="entry name" value="Cyt_P450_B"/>
</dbReference>
<keyword evidence="3 7" id="KW-0479">Metal-binding</keyword>
<comment type="similarity">
    <text evidence="1 7">Belongs to the cytochrome P450 family.</text>
</comment>
<dbReference type="PRINTS" id="PR00359">
    <property type="entry name" value="BP450"/>
</dbReference>
<dbReference type="Proteomes" id="UP000619260">
    <property type="component" value="Unassembled WGS sequence"/>
</dbReference>
<dbReference type="GO" id="GO:0016705">
    <property type="term" value="F:oxidoreductase activity, acting on paired donors, with incorporation or reduction of molecular oxygen"/>
    <property type="evidence" value="ECO:0007669"/>
    <property type="project" value="InterPro"/>
</dbReference>
<feature type="region of interest" description="Disordered" evidence="8">
    <location>
        <begin position="1"/>
        <end position="24"/>
    </location>
</feature>
<evidence type="ECO:0000256" key="3">
    <source>
        <dbReference type="ARBA" id="ARBA00022723"/>
    </source>
</evidence>
<dbReference type="PANTHER" id="PTHR46696">
    <property type="entry name" value="P450, PUTATIVE (EUROFUNG)-RELATED"/>
    <property type="match status" value="1"/>
</dbReference>
<sequence length="417" mass="46191">MDRSGPRDRRRAHRTRTPGGGLRMTDVSRLDLYAAEFNADPYPTLDRLREETPARPVDTPAGRLWLVTRRADVRQLLADPRLSKSVNVDLGYYPLPPLQRRSGFHMLNADPPEHTRLRRLVAKAFTNGRVEKLRPHIRAIVEELVRPMVDRGHADLIADLAFPLPITVISELVGVPPADRYAFGDWTGAMIAPRSPEHALAGREQMTDYLVALIAEKRRHPADDLFSDLVAVQDEDDDRLTDPELVSMAFLLLLAGFETTVNLIGNGTYLLLTHPDVYARLRADRGLIPAAVEEFLRLESPLSGGTPRVTTEPVDVGGVTIPAGEVVYTSIASANRDPDQYVDPDRLDLDRADGSHLAFGHGIHFCIGAPLARAEGQIAFDTVLAMLPELRLAVPPDALVWRGGILMRGLVDLPVRW</sequence>
<proteinExistence type="inferred from homology"/>
<keyword evidence="4 7" id="KW-0560">Oxidoreductase</keyword>
<evidence type="ECO:0000256" key="2">
    <source>
        <dbReference type="ARBA" id="ARBA00022617"/>
    </source>
</evidence>
<dbReference type="InterPro" id="IPR017972">
    <property type="entry name" value="Cyt_P450_CS"/>
</dbReference>
<dbReference type="GO" id="GO:0017000">
    <property type="term" value="P:antibiotic biosynthetic process"/>
    <property type="evidence" value="ECO:0007669"/>
    <property type="project" value="UniProtKB-ARBA"/>
</dbReference>
<dbReference type="PANTHER" id="PTHR46696:SF1">
    <property type="entry name" value="CYTOCHROME P450 YJIB-RELATED"/>
    <property type="match status" value="1"/>
</dbReference>
<keyword evidence="6 7" id="KW-0503">Monooxygenase</keyword>
<protein>
    <submittedName>
        <fullName evidence="9">Cytochrome P450 hydroxylase</fullName>
    </submittedName>
</protein>
<evidence type="ECO:0000313" key="10">
    <source>
        <dbReference type="Proteomes" id="UP000619260"/>
    </source>
</evidence>
<dbReference type="GO" id="GO:0005506">
    <property type="term" value="F:iron ion binding"/>
    <property type="evidence" value="ECO:0007669"/>
    <property type="project" value="InterPro"/>
</dbReference>
<dbReference type="InterPro" id="IPR036396">
    <property type="entry name" value="Cyt_P450_sf"/>
</dbReference>
<reference evidence="9" key="1">
    <citation type="submission" date="2021-01" db="EMBL/GenBank/DDBJ databases">
        <title>Whole genome shotgun sequence of Virgisporangium aliadipatigenens NBRC 105644.</title>
        <authorList>
            <person name="Komaki H."/>
            <person name="Tamura T."/>
        </authorList>
    </citation>
    <scope>NUCLEOTIDE SEQUENCE</scope>
    <source>
        <strain evidence="9">NBRC 105644</strain>
    </source>
</reference>